<accession>A0AAD8IRG9</accession>
<protein>
    <submittedName>
        <fullName evidence="14">Rhomboid-like protein 14, mitochondrial</fullName>
    </submittedName>
</protein>
<evidence type="ECO:0000313" key="15">
    <source>
        <dbReference type="Proteomes" id="UP001237642"/>
    </source>
</evidence>
<evidence type="ECO:0000256" key="3">
    <source>
        <dbReference type="ARBA" id="ARBA00022670"/>
    </source>
</evidence>
<gene>
    <name evidence="14" type="ORF">POM88_018454</name>
</gene>
<dbReference type="Pfam" id="PF00641">
    <property type="entry name" value="Zn_ribbon_RanBP"/>
    <property type="match status" value="1"/>
</dbReference>
<evidence type="ECO:0000256" key="11">
    <source>
        <dbReference type="SAM" id="MobiDB-lite"/>
    </source>
</evidence>
<proteinExistence type="inferred from homology"/>
<feature type="region of interest" description="Disordered" evidence="11">
    <location>
        <begin position="302"/>
        <end position="332"/>
    </location>
</feature>
<dbReference type="AlphaFoldDB" id="A0AAD8IRG9"/>
<dbReference type="Proteomes" id="UP001237642">
    <property type="component" value="Unassembled WGS sequence"/>
</dbReference>
<keyword evidence="9 12" id="KW-1133">Transmembrane helix</keyword>
<comment type="caution">
    <text evidence="14">The sequence shown here is derived from an EMBL/GenBank/DDBJ whole genome shotgun (WGS) entry which is preliminary data.</text>
</comment>
<dbReference type="PANTHER" id="PTHR43066">
    <property type="entry name" value="RHOMBOID-RELATED PROTEIN"/>
    <property type="match status" value="1"/>
</dbReference>
<keyword evidence="6" id="KW-0863">Zinc-finger</keyword>
<keyword evidence="4 12" id="KW-0812">Transmembrane</keyword>
<dbReference type="InterPro" id="IPR022764">
    <property type="entry name" value="Peptidase_S54_rhomboid_dom"/>
</dbReference>
<dbReference type="PROSITE" id="PS01358">
    <property type="entry name" value="ZF_RANBP2_1"/>
    <property type="match status" value="1"/>
</dbReference>
<comment type="subcellular location">
    <subcellularLocation>
        <location evidence="1">Membrane</location>
        <topology evidence="1">Multi-pass membrane protein</topology>
    </subcellularLocation>
</comment>
<dbReference type="InterPro" id="IPR035952">
    <property type="entry name" value="Rhomboid-like_sf"/>
</dbReference>
<name>A0AAD8IRG9_9APIA</name>
<sequence length="332" mass="37272">MERGNNGRVSRGMLSFLAFQAVSEYSRLDRKPPVTAALVAANTLIYLRPKFINHLIPTLDQVWFNPNLILKNGDLRRLLLSPFYHIDDTHLVYNMVSLLWKGVRLENSMGSVEFTSMVAALLGLSQGITILLAKGLLVFFDYERPYYQEYAVGFSSVLFALKVVLNSQSDDYSYVYGLMVPSRLAAWVELILVQMFVPGVSFLGHLGGILAGIVYMHWKSSHLDPRPLRTVIGGFASFLSWPIRIVRGFSQRSRITGRGTVGRGQTRNTPTPWSCPACTYNNSGLLQVCEMCGTSQSGEDGLLSSGYDQPPLEDHPSLEELRNRRVQRFGRR</sequence>
<reference evidence="14" key="1">
    <citation type="submission" date="2023-02" db="EMBL/GenBank/DDBJ databases">
        <title>Genome of toxic invasive species Heracleum sosnowskyi carries increased number of genes despite the absence of recent whole-genome duplications.</title>
        <authorList>
            <person name="Schelkunov M."/>
            <person name="Shtratnikova V."/>
            <person name="Makarenko M."/>
            <person name="Klepikova A."/>
            <person name="Omelchenko D."/>
            <person name="Novikova G."/>
            <person name="Obukhova E."/>
            <person name="Bogdanov V."/>
            <person name="Penin A."/>
            <person name="Logacheva M."/>
        </authorList>
    </citation>
    <scope>NUCLEOTIDE SEQUENCE</scope>
    <source>
        <strain evidence="14">Hsosn_3</strain>
        <tissue evidence="14">Leaf</tissue>
    </source>
</reference>
<dbReference type="SMART" id="SM00547">
    <property type="entry name" value="ZnF_RBZ"/>
    <property type="match status" value="1"/>
</dbReference>
<dbReference type="GO" id="GO:0016020">
    <property type="term" value="C:membrane"/>
    <property type="evidence" value="ECO:0007669"/>
    <property type="project" value="UniProtKB-SubCell"/>
</dbReference>
<dbReference type="InterPro" id="IPR001876">
    <property type="entry name" value="Znf_RanBP2"/>
</dbReference>
<keyword evidence="3" id="KW-0645">Protease</keyword>
<dbReference type="EMBL" id="JAUIZM010000004">
    <property type="protein sequence ID" value="KAK1390276.1"/>
    <property type="molecule type" value="Genomic_DNA"/>
</dbReference>
<dbReference type="SUPFAM" id="SSF90209">
    <property type="entry name" value="Ran binding protein zinc finger-like"/>
    <property type="match status" value="1"/>
</dbReference>
<feature type="transmembrane region" description="Helical" evidence="12">
    <location>
        <begin position="114"/>
        <end position="140"/>
    </location>
</feature>
<evidence type="ECO:0000256" key="2">
    <source>
        <dbReference type="ARBA" id="ARBA00009045"/>
    </source>
</evidence>
<keyword evidence="10 12" id="KW-0472">Membrane</keyword>
<evidence type="ECO:0000256" key="1">
    <source>
        <dbReference type="ARBA" id="ARBA00004141"/>
    </source>
</evidence>
<evidence type="ECO:0000313" key="14">
    <source>
        <dbReference type="EMBL" id="KAK1390276.1"/>
    </source>
</evidence>
<evidence type="ECO:0000256" key="12">
    <source>
        <dbReference type="SAM" id="Phobius"/>
    </source>
</evidence>
<keyword evidence="15" id="KW-1185">Reference proteome</keyword>
<keyword evidence="5" id="KW-0479">Metal-binding</keyword>
<dbReference type="FunFam" id="1.20.1540.10:FF:000026">
    <property type="entry name" value="Rhomboid-like protein 14, mitochondrial"/>
    <property type="match status" value="1"/>
</dbReference>
<keyword evidence="8" id="KW-0862">Zinc</keyword>
<evidence type="ECO:0000256" key="8">
    <source>
        <dbReference type="ARBA" id="ARBA00022833"/>
    </source>
</evidence>
<dbReference type="GO" id="GO:0004252">
    <property type="term" value="F:serine-type endopeptidase activity"/>
    <property type="evidence" value="ECO:0007669"/>
    <property type="project" value="InterPro"/>
</dbReference>
<dbReference type="SUPFAM" id="SSF144091">
    <property type="entry name" value="Rhomboid-like"/>
    <property type="match status" value="1"/>
</dbReference>
<evidence type="ECO:0000259" key="13">
    <source>
        <dbReference type="PROSITE" id="PS01358"/>
    </source>
</evidence>
<evidence type="ECO:0000256" key="6">
    <source>
        <dbReference type="ARBA" id="ARBA00022771"/>
    </source>
</evidence>
<dbReference type="GO" id="GO:0008270">
    <property type="term" value="F:zinc ion binding"/>
    <property type="evidence" value="ECO:0007669"/>
    <property type="project" value="UniProtKB-KW"/>
</dbReference>
<organism evidence="14 15">
    <name type="scientific">Heracleum sosnowskyi</name>
    <dbReference type="NCBI Taxonomy" id="360622"/>
    <lineage>
        <taxon>Eukaryota</taxon>
        <taxon>Viridiplantae</taxon>
        <taxon>Streptophyta</taxon>
        <taxon>Embryophyta</taxon>
        <taxon>Tracheophyta</taxon>
        <taxon>Spermatophyta</taxon>
        <taxon>Magnoliopsida</taxon>
        <taxon>eudicotyledons</taxon>
        <taxon>Gunneridae</taxon>
        <taxon>Pentapetalae</taxon>
        <taxon>asterids</taxon>
        <taxon>campanulids</taxon>
        <taxon>Apiales</taxon>
        <taxon>Apiaceae</taxon>
        <taxon>Apioideae</taxon>
        <taxon>apioid superclade</taxon>
        <taxon>Tordylieae</taxon>
        <taxon>Tordyliinae</taxon>
        <taxon>Heracleum</taxon>
    </lineage>
</organism>
<dbReference type="InterPro" id="IPR036443">
    <property type="entry name" value="Znf_RanBP2_sf"/>
</dbReference>
<dbReference type="PANTHER" id="PTHR43066:SF1">
    <property type="entry name" value="RHOMBOID PROTEIN 2"/>
    <property type="match status" value="1"/>
</dbReference>
<comment type="similarity">
    <text evidence="2">Belongs to the peptidase S54 family.</text>
</comment>
<reference evidence="14" key="2">
    <citation type="submission" date="2023-05" db="EMBL/GenBank/DDBJ databases">
        <authorList>
            <person name="Schelkunov M.I."/>
        </authorList>
    </citation>
    <scope>NUCLEOTIDE SEQUENCE</scope>
    <source>
        <strain evidence="14">Hsosn_3</strain>
        <tissue evidence="14">Leaf</tissue>
    </source>
</reference>
<evidence type="ECO:0000256" key="5">
    <source>
        <dbReference type="ARBA" id="ARBA00022723"/>
    </source>
</evidence>
<feature type="transmembrane region" description="Helical" evidence="12">
    <location>
        <begin position="228"/>
        <end position="246"/>
    </location>
</feature>
<keyword evidence="7" id="KW-0378">Hydrolase</keyword>
<evidence type="ECO:0000256" key="9">
    <source>
        <dbReference type="ARBA" id="ARBA00022989"/>
    </source>
</evidence>
<dbReference type="Gene3D" id="1.20.1540.10">
    <property type="entry name" value="Rhomboid-like"/>
    <property type="match status" value="1"/>
</dbReference>
<evidence type="ECO:0000256" key="10">
    <source>
        <dbReference type="ARBA" id="ARBA00023136"/>
    </source>
</evidence>
<feature type="compositionally biased region" description="Basic and acidic residues" evidence="11">
    <location>
        <begin position="312"/>
        <end position="323"/>
    </location>
</feature>
<dbReference type="Pfam" id="PF01694">
    <property type="entry name" value="Rhomboid"/>
    <property type="match status" value="1"/>
</dbReference>
<dbReference type="GO" id="GO:0006508">
    <property type="term" value="P:proteolysis"/>
    <property type="evidence" value="ECO:0007669"/>
    <property type="project" value="UniProtKB-KW"/>
</dbReference>
<feature type="domain" description="RanBP2-type" evidence="13">
    <location>
        <begin position="273"/>
        <end position="292"/>
    </location>
</feature>
<evidence type="ECO:0000256" key="7">
    <source>
        <dbReference type="ARBA" id="ARBA00022801"/>
    </source>
</evidence>
<evidence type="ECO:0000256" key="4">
    <source>
        <dbReference type="ARBA" id="ARBA00022692"/>
    </source>
</evidence>
<dbReference type="Gene3D" id="2.30.30.380">
    <property type="entry name" value="Zn-finger domain of Sec23/24"/>
    <property type="match status" value="1"/>
</dbReference>
<feature type="transmembrane region" description="Helical" evidence="12">
    <location>
        <begin position="186"/>
        <end position="216"/>
    </location>
</feature>